<protein>
    <recommendedName>
        <fullName evidence="4">Heme biosynthesis protein HemY</fullName>
    </recommendedName>
</protein>
<name>A0A1B2M2X4_9GAMM</name>
<keyword evidence="1" id="KW-0812">Transmembrane</keyword>
<gene>
    <name evidence="2" type="ORF">BFG52_15130</name>
</gene>
<sequence length="401" mass="46842">MKKMLLAYAVLLLLSLVLLLPVSYASGSGYLYILWMGIQIQSTVVAFVLATLLFCFIIHVIFILLKKLLARLQREQTELLAFDALHPYEQLGVVWILKAEPQQGDFIQQRFDQSGLLQHIVQARLLFKQQQYQQALECLDACPPATFELAEIQKIEIYLAQGEVQTALSRLSFLSGQPLSPWLITLQDSYQIRLQQLWYSIAVQYPWAYLQSMDSTIITQQLNDDEQAVWLQQLLGQFSNASAADIQKLIELYINQSIDLYQLPYNLQLLHLKVLAYLPEMSSQYQDFALHLLTQHFNQDLFYLWLQQQLLEDNPDFEKIESHIELFEKKYSDLPILTFARWHIYMATDRVNDAEALLSRYPDNILMNYLRIKSKLKDDESLIKQLNLIFESDVNFIKFKI</sequence>
<dbReference type="KEGG" id="ala:BFG52_15130"/>
<evidence type="ECO:0000313" key="3">
    <source>
        <dbReference type="Proteomes" id="UP000093391"/>
    </source>
</evidence>
<evidence type="ECO:0000256" key="1">
    <source>
        <dbReference type="SAM" id="Phobius"/>
    </source>
</evidence>
<dbReference type="EMBL" id="CP016895">
    <property type="protein sequence ID" value="AOA59545.1"/>
    <property type="molecule type" value="Genomic_DNA"/>
</dbReference>
<reference evidence="2 3" key="1">
    <citation type="submission" date="2016-08" db="EMBL/GenBank/DDBJ databases">
        <authorList>
            <person name="Seilhamer J.J."/>
        </authorList>
    </citation>
    <scope>NUCLEOTIDE SEQUENCE [LARGE SCALE GENOMIC DNA]</scope>
    <source>
        <strain evidence="2 3">BRTC-1</strain>
    </source>
</reference>
<dbReference type="OrthoDB" id="6711459at2"/>
<evidence type="ECO:0008006" key="4">
    <source>
        <dbReference type="Google" id="ProtNLM"/>
    </source>
</evidence>
<dbReference type="AlphaFoldDB" id="A0A1B2M2X4"/>
<organism evidence="2 3">
    <name type="scientific">Acinetobacter larvae</name>
    <dbReference type="NCBI Taxonomy" id="1789224"/>
    <lineage>
        <taxon>Bacteria</taxon>
        <taxon>Pseudomonadati</taxon>
        <taxon>Pseudomonadota</taxon>
        <taxon>Gammaproteobacteria</taxon>
        <taxon>Moraxellales</taxon>
        <taxon>Moraxellaceae</taxon>
        <taxon>Acinetobacter</taxon>
    </lineage>
</organism>
<dbReference type="Proteomes" id="UP000093391">
    <property type="component" value="Chromosome"/>
</dbReference>
<feature type="transmembrane region" description="Helical" evidence="1">
    <location>
        <begin position="44"/>
        <end position="65"/>
    </location>
</feature>
<keyword evidence="3" id="KW-1185">Reference proteome</keyword>
<dbReference type="STRING" id="1789224.BFG52_15130"/>
<keyword evidence="1" id="KW-1133">Transmembrane helix</keyword>
<keyword evidence="1" id="KW-0472">Membrane</keyword>
<accession>A0A1B2M2X4</accession>
<proteinExistence type="predicted"/>
<dbReference type="RefSeq" id="WP_067558085.1">
    <property type="nucleotide sequence ID" value="NZ_CP016895.1"/>
</dbReference>
<evidence type="ECO:0000313" key="2">
    <source>
        <dbReference type="EMBL" id="AOA59545.1"/>
    </source>
</evidence>